<evidence type="ECO:0000259" key="1">
    <source>
        <dbReference type="PROSITE" id="PS51186"/>
    </source>
</evidence>
<dbReference type="STRING" id="35752.SAMN05421541_109510"/>
<organism evidence="2 3">
    <name type="scientific">Actinoplanes philippinensis</name>
    <dbReference type="NCBI Taxonomy" id="35752"/>
    <lineage>
        <taxon>Bacteria</taxon>
        <taxon>Bacillati</taxon>
        <taxon>Actinomycetota</taxon>
        <taxon>Actinomycetes</taxon>
        <taxon>Micromonosporales</taxon>
        <taxon>Micromonosporaceae</taxon>
        <taxon>Actinoplanes</taxon>
    </lineage>
</organism>
<dbReference type="Pfam" id="PF13302">
    <property type="entry name" value="Acetyltransf_3"/>
    <property type="match status" value="1"/>
</dbReference>
<dbReference type="EMBL" id="FONV01000009">
    <property type="protein sequence ID" value="SFF39430.1"/>
    <property type="molecule type" value="Genomic_DNA"/>
</dbReference>
<dbReference type="Proteomes" id="UP000199645">
    <property type="component" value="Unassembled WGS sequence"/>
</dbReference>
<protein>
    <submittedName>
        <fullName evidence="2">Protein N-acetyltransferase, RimJ/RimL family</fullName>
    </submittedName>
</protein>
<evidence type="ECO:0000313" key="3">
    <source>
        <dbReference type="Proteomes" id="UP000199645"/>
    </source>
</evidence>
<proteinExistence type="predicted"/>
<dbReference type="GO" id="GO:0016747">
    <property type="term" value="F:acyltransferase activity, transferring groups other than amino-acyl groups"/>
    <property type="evidence" value="ECO:0007669"/>
    <property type="project" value="InterPro"/>
</dbReference>
<sequence>MCSTFRPPQRAGRPVSPIRLRPLRASDAEVIAGWASDPQFRAAAAWTDRSPAEHLSFHRTLIVTPPPGLLRLGVVHDGVLVGYVDLHGTDPDRRELGFVIGERSRWGAGLGRAAAAAGIAHGFEKLALREIRAEADDHNRRSIRILESLGMTRYDRSGSMHRFVLRAPLPGR</sequence>
<dbReference type="PANTHER" id="PTHR43792">
    <property type="entry name" value="GNAT FAMILY, PUTATIVE (AFU_ORTHOLOGUE AFUA_3G00765)-RELATED-RELATED"/>
    <property type="match status" value="1"/>
</dbReference>
<dbReference type="InterPro" id="IPR051531">
    <property type="entry name" value="N-acetyltransferase"/>
</dbReference>
<evidence type="ECO:0000313" key="2">
    <source>
        <dbReference type="EMBL" id="SFF39430.1"/>
    </source>
</evidence>
<keyword evidence="2" id="KW-0808">Transferase</keyword>
<dbReference type="InterPro" id="IPR016181">
    <property type="entry name" value="Acyl_CoA_acyltransferase"/>
</dbReference>
<dbReference type="Gene3D" id="3.40.630.30">
    <property type="match status" value="1"/>
</dbReference>
<dbReference type="OrthoDB" id="9795206at2"/>
<name>A0A1I2ICT5_9ACTN</name>
<accession>A0A1I2ICT5</accession>
<dbReference type="PROSITE" id="PS51186">
    <property type="entry name" value="GNAT"/>
    <property type="match status" value="1"/>
</dbReference>
<reference evidence="2 3" key="1">
    <citation type="submission" date="2016-10" db="EMBL/GenBank/DDBJ databases">
        <authorList>
            <person name="de Groot N.N."/>
        </authorList>
    </citation>
    <scope>NUCLEOTIDE SEQUENCE [LARGE SCALE GENOMIC DNA]</scope>
    <source>
        <strain evidence="2 3">DSM 43019</strain>
    </source>
</reference>
<dbReference type="SUPFAM" id="SSF55729">
    <property type="entry name" value="Acyl-CoA N-acyltransferases (Nat)"/>
    <property type="match status" value="1"/>
</dbReference>
<dbReference type="InterPro" id="IPR000182">
    <property type="entry name" value="GNAT_dom"/>
</dbReference>
<dbReference type="PANTHER" id="PTHR43792:SF1">
    <property type="entry name" value="N-ACETYLTRANSFERASE DOMAIN-CONTAINING PROTEIN"/>
    <property type="match status" value="1"/>
</dbReference>
<feature type="domain" description="N-acetyltransferase" evidence="1">
    <location>
        <begin position="18"/>
        <end position="170"/>
    </location>
</feature>
<keyword evidence="3" id="KW-1185">Reference proteome</keyword>
<gene>
    <name evidence="2" type="ORF">SAMN05421541_109510</name>
</gene>
<dbReference type="AlphaFoldDB" id="A0A1I2ICT5"/>